<dbReference type="EMBL" id="CASHTH010001853">
    <property type="protein sequence ID" value="CAI8020884.1"/>
    <property type="molecule type" value="Genomic_DNA"/>
</dbReference>
<reference evidence="1" key="1">
    <citation type="submission" date="2023-03" db="EMBL/GenBank/DDBJ databases">
        <authorList>
            <person name="Steffen K."/>
            <person name="Cardenas P."/>
        </authorList>
    </citation>
    <scope>NUCLEOTIDE SEQUENCE</scope>
</reference>
<sequence length="80" mass="8882">MCNSTCSLFPPARFGKVVFKSAYYSASADIEGIELPMPTDGNQVMFSELKVNRLLGCDITPLIIISERKHIFVEDVSLAR</sequence>
<evidence type="ECO:0000313" key="2">
    <source>
        <dbReference type="Proteomes" id="UP001174909"/>
    </source>
</evidence>
<proteinExistence type="predicted"/>
<dbReference type="AlphaFoldDB" id="A0AA35S0W4"/>
<accession>A0AA35S0W4</accession>
<dbReference type="Proteomes" id="UP001174909">
    <property type="component" value="Unassembled WGS sequence"/>
</dbReference>
<comment type="caution">
    <text evidence="1">The sequence shown here is derived from an EMBL/GenBank/DDBJ whole genome shotgun (WGS) entry which is preliminary data.</text>
</comment>
<protein>
    <submittedName>
        <fullName evidence="1">Uncharacterized protein</fullName>
    </submittedName>
</protein>
<name>A0AA35S0W4_GEOBA</name>
<organism evidence="1 2">
    <name type="scientific">Geodia barretti</name>
    <name type="common">Barrett's horny sponge</name>
    <dbReference type="NCBI Taxonomy" id="519541"/>
    <lineage>
        <taxon>Eukaryota</taxon>
        <taxon>Metazoa</taxon>
        <taxon>Porifera</taxon>
        <taxon>Demospongiae</taxon>
        <taxon>Heteroscleromorpha</taxon>
        <taxon>Tetractinellida</taxon>
        <taxon>Astrophorina</taxon>
        <taxon>Geodiidae</taxon>
        <taxon>Geodia</taxon>
    </lineage>
</organism>
<gene>
    <name evidence="1" type="ORF">GBAR_LOCUS12449</name>
</gene>
<evidence type="ECO:0000313" key="1">
    <source>
        <dbReference type="EMBL" id="CAI8020884.1"/>
    </source>
</evidence>
<keyword evidence="2" id="KW-1185">Reference proteome</keyword>